<dbReference type="GO" id="GO:0005634">
    <property type="term" value="C:nucleus"/>
    <property type="evidence" value="ECO:0007669"/>
    <property type="project" value="UniProtKB-SubCell"/>
</dbReference>
<evidence type="ECO:0000256" key="3">
    <source>
        <dbReference type="ARBA" id="ARBA00023125"/>
    </source>
</evidence>
<dbReference type="InterPro" id="IPR001005">
    <property type="entry name" value="SANT/Myb"/>
</dbReference>
<dbReference type="AlphaFoldDB" id="A0AAV1C087"/>
<evidence type="ECO:0000256" key="2">
    <source>
        <dbReference type="ARBA" id="ARBA00022737"/>
    </source>
</evidence>
<protein>
    <submittedName>
        <fullName evidence="8">OLC1v1023347C2</fullName>
    </submittedName>
</protein>
<organism evidence="8 9">
    <name type="scientific">Oldenlandia corymbosa var. corymbosa</name>
    <dbReference type="NCBI Taxonomy" id="529605"/>
    <lineage>
        <taxon>Eukaryota</taxon>
        <taxon>Viridiplantae</taxon>
        <taxon>Streptophyta</taxon>
        <taxon>Embryophyta</taxon>
        <taxon>Tracheophyta</taxon>
        <taxon>Spermatophyta</taxon>
        <taxon>Magnoliopsida</taxon>
        <taxon>eudicotyledons</taxon>
        <taxon>Gunneridae</taxon>
        <taxon>Pentapetalae</taxon>
        <taxon>asterids</taxon>
        <taxon>lamiids</taxon>
        <taxon>Gentianales</taxon>
        <taxon>Rubiaceae</taxon>
        <taxon>Rubioideae</taxon>
        <taxon>Spermacoceae</taxon>
        <taxon>Hedyotis-Oldenlandia complex</taxon>
        <taxon>Oldenlandia</taxon>
    </lineage>
</organism>
<keyword evidence="2" id="KW-0677">Repeat</keyword>
<dbReference type="FunFam" id="1.10.10.60:FF:000001">
    <property type="entry name" value="MYB-related transcription factor"/>
    <property type="match status" value="1"/>
</dbReference>
<dbReference type="GO" id="GO:0003677">
    <property type="term" value="F:DNA binding"/>
    <property type="evidence" value="ECO:0007669"/>
    <property type="project" value="UniProtKB-KW"/>
</dbReference>
<dbReference type="PANTHER" id="PTHR47999:SF47">
    <property type="entry name" value="MYB-RELATED PROTEIN MYB4"/>
    <property type="match status" value="1"/>
</dbReference>
<proteinExistence type="predicted"/>
<keyword evidence="9" id="KW-1185">Reference proteome</keyword>
<evidence type="ECO:0000256" key="5">
    <source>
        <dbReference type="SAM" id="MobiDB-lite"/>
    </source>
</evidence>
<feature type="domain" description="Myb-like" evidence="6">
    <location>
        <begin position="9"/>
        <end position="62"/>
    </location>
</feature>
<dbReference type="Pfam" id="PF00249">
    <property type="entry name" value="Myb_DNA-binding"/>
    <property type="match status" value="2"/>
</dbReference>
<name>A0AAV1C087_OLDCO</name>
<gene>
    <name evidence="8" type="ORF">OLC1_LOCUS1359</name>
</gene>
<feature type="domain" description="HTH myb-type" evidence="7">
    <location>
        <begin position="12"/>
        <end position="62"/>
    </location>
</feature>
<dbReference type="InterPro" id="IPR009057">
    <property type="entry name" value="Homeodomain-like_sf"/>
</dbReference>
<feature type="domain" description="Myb-like" evidence="6">
    <location>
        <begin position="63"/>
        <end position="113"/>
    </location>
</feature>
<dbReference type="PROSITE" id="PS51294">
    <property type="entry name" value="HTH_MYB"/>
    <property type="match status" value="2"/>
</dbReference>
<comment type="subcellular location">
    <subcellularLocation>
        <location evidence="1">Nucleus</location>
    </subcellularLocation>
</comment>
<keyword evidence="3" id="KW-0238">DNA-binding</keyword>
<dbReference type="Proteomes" id="UP001161247">
    <property type="component" value="Chromosome 1"/>
</dbReference>
<sequence>MVRGPWIDEYGKKKGKWSKEEDDLLSAYILKRGIFPNWRQLPKFAGLNRCGKSCRLRWENYLKTGVRRGDYTPEEEDRILKLHQQYGNKWSVIASKFPGRTDNDIKNHWHTDMMRKKVAMMMMKRKEEYSNSSSTTTTDQETCCESYSPQHNINDDVSDQNNFNLESSSSYSPTEISNDYNKIAADVVVVVDQPTHSISPDQVPSSSYDHNNDNNLLPPHFDGLVLLDDWASEDIMSSLESIMKVLDDYDFLTSQPFTMAGDSSASHNIDHDQQFHATSLSTLCLDEINDWDFWLPDLTDIASSN</sequence>
<dbReference type="PANTHER" id="PTHR47999">
    <property type="entry name" value="TRANSCRIPTION FACTOR MYB8-RELATED-RELATED"/>
    <property type="match status" value="1"/>
</dbReference>
<dbReference type="EMBL" id="OX459118">
    <property type="protein sequence ID" value="CAI9088895.1"/>
    <property type="molecule type" value="Genomic_DNA"/>
</dbReference>
<dbReference type="SUPFAM" id="SSF46689">
    <property type="entry name" value="Homeodomain-like"/>
    <property type="match status" value="1"/>
</dbReference>
<dbReference type="CDD" id="cd00167">
    <property type="entry name" value="SANT"/>
    <property type="match status" value="2"/>
</dbReference>
<evidence type="ECO:0000313" key="8">
    <source>
        <dbReference type="EMBL" id="CAI9088895.1"/>
    </source>
</evidence>
<evidence type="ECO:0000259" key="7">
    <source>
        <dbReference type="PROSITE" id="PS51294"/>
    </source>
</evidence>
<feature type="region of interest" description="Disordered" evidence="5">
    <location>
        <begin position="126"/>
        <end position="174"/>
    </location>
</feature>
<keyword evidence="4" id="KW-0539">Nucleus</keyword>
<dbReference type="SMART" id="SM00717">
    <property type="entry name" value="SANT"/>
    <property type="match status" value="2"/>
</dbReference>
<evidence type="ECO:0000256" key="1">
    <source>
        <dbReference type="ARBA" id="ARBA00004123"/>
    </source>
</evidence>
<dbReference type="Gene3D" id="1.10.10.60">
    <property type="entry name" value="Homeodomain-like"/>
    <property type="match status" value="2"/>
</dbReference>
<dbReference type="InterPro" id="IPR015495">
    <property type="entry name" value="Myb_TF_plants"/>
</dbReference>
<dbReference type="PROSITE" id="PS50090">
    <property type="entry name" value="MYB_LIKE"/>
    <property type="match status" value="2"/>
</dbReference>
<dbReference type="InterPro" id="IPR017930">
    <property type="entry name" value="Myb_dom"/>
</dbReference>
<evidence type="ECO:0000256" key="4">
    <source>
        <dbReference type="ARBA" id="ARBA00023242"/>
    </source>
</evidence>
<evidence type="ECO:0000313" key="9">
    <source>
        <dbReference type="Proteomes" id="UP001161247"/>
    </source>
</evidence>
<feature type="compositionally biased region" description="Low complexity" evidence="5">
    <location>
        <begin position="130"/>
        <end position="146"/>
    </location>
</feature>
<evidence type="ECO:0000259" key="6">
    <source>
        <dbReference type="PROSITE" id="PS50090"/>
    </source>
</evidence>
<accession>A0AAV1C087</accession>
<feature type="domain" description="HTH myb-type" evidence="7">
    <location>
        <begin position="63"/>
        <end position="117"/>
    </location>
</feature>
<reference evidence="8" key="1">
    <citation type="submission" date="2023-03" db="EMBL/GenBank/DDBJ databases">
        <authorList>
            <person name="Julca I."/>
        </authorList>
    </citation>
    <scope>NUCLEOTIDE SEQUENCE</scope>
</reference>